<dbReference type="InterPro" id="IPR039915">
    <property type="entry name" value="TACC"/>
</dbReference>
<dbReference type="InParanoid" id="A7S0Q7"/>
<evidence type="ECO:0000259" key="8">
    <source>
        <dbReference type="Pfam" id="PF05010"/>
    </source>
</evidence>
<dbReference type="Proteomes" id="UP000001593">
    <property type="component" value="Unassembled WGS sequence"/>
</dbReference>
<dbReference type="eggNOG" id="ENOG502QQ1G">
    <property type="taxonomic scope" value="Eukaryota"/>
</dbReference>
<keyword evidence="6" id="KW-0206">Cytoskeleton</keyword>
<evidence type="ECO:0000256" key="5">
    <source>
        <dbReference type="ARBA" id="ARBA00023054"/>
    </source>
</evidence>
<dbReference type="OrthoDB" id="10255048at2759"/>
<evidence type="ECO:0000256" key="7">
    <source>
        <dbReference type="SAM" id="Coils"/>
    </source>
</evidence>
<proteinExistence type="inferred from homology"/>
<gene>
    <name evidence="9" type="ORF">NEMVEDRAFT_v1g100030</name>
</gene>
<dbReference type="STRING" id="45351.A7S0Q7"/>
<sequence>GFIYIFTENGKKSQTMFDNSKSEVIKERDQLQADLNSVEAAFSDLHRRYDKLKGVVENFKKNEEILKKAARDYQEKLKKSEEKYQLLKKHAEEKIETANVEINRVRRSNDSEMAVMRAALKKEQTKVASLETSIQQKVEENKELTAICDELIQNASQRK</sequence>
<dbReference type="FunFam" id="1.20.5.1700:FF:000001">
    <property type="entry name" value="Transforming acidic coiled-coil-containing protein 1 isoform 2"/>
    <property type="match status" value="1"/>
</dbReference>
<dbReference type="AlphaFoldDB" id="A7S0Q7"/>
<feature type="coiled-coil region" evidence="7">
    <location>
        <begin position="21"/>
        <end position="154"/>
    </location>
</feature>
<name>A7S0Q7_NEMVE</name>
<comment type="similarity">
    <text evidence="2">Belongs to the TACC family.</text>
</comment>
<evidence type="ECO:0000256" key="3">
    <source>
        <dbReference type="ARBA" id="ARBA00022490"/>
    </source>
</evidence>
<evidence type="ECO:0000256" key="6">
    <source>
        <dbReference type="ARBA" id="ARBA00023212"/>
    </source>
</evidence>
<evidence type="ECO:0000256" key="1">
    <source>
        <dbReference type="ARBA" id="ARBA00004245"/>
    </source>
</evidence>
<protein>
    <recommendedName>
        <fullName evidence="8">Transforming acidic coiled-coil-containing protein C-terminal domain-containing protein</fullName>
    </recommendedName>
</protein>
<feature type="non-terminal residue" evidence="9">
    <location>
        <position position="1"/>
    </location>
</feature>
<dbReference type="OMA" id="VYRISIN"/>
<dbReference type="GO" id="GO:0005856">
    <property type="term" value="C:cytoskeleton"/>
    <property type="evidence" value="ECO:0007669"/>
    <property type="project" value="UniProtKB-SubCell"/>
</dbReference>
<dbReference type="HOGENOM" id="CLU_057046_2_0_1"/>
<dbReference type="PANTHER" id="PTHR13924:SF10">
    <property type="entry name" value="TRANSFORMING ACIDIC COILED-COIL PROTEIN, ISOFORM K"/>
    <property type="match status" value="1"/>
</dbReference>
<keyword evidence="5 7" id="KW-0175">Coiled coil</keyword>
<dbReference type="Gene3D" id="1.20.5.4090">
    <property type="match status" value="1"/>
</dbReference>
<keyword evidence="10" id="KW-1185">Reference proteome</keyword>
<dbReference type="Pfam" id="PF05010">
    <property type="entry name" value="TACC_C"/>
    <property type="match status" value="1"/>
</dbReference>
<dbReference type="PhylomeDB" id="A7S0Q7"/>
<evidence type="ECO:0000313" key="10">
    <source>
        <dbReference type="Proteomes" id="UP000001593"/>
    </source>
</evidence>
<dbReference type="PANTHER" id="PTHR13924">
    <property type="entry name" value="TRANSFORMING ACIDIC COILED-COIL CONTAINING PROTEIN 1/2"/>
    <property type="match status" value="1"/>
</dbReference>
<dbReference type="InterPro" id="IPR007707">
    <property type="entry name" value="TACC_C"/>
</dbReference>
<comment type="subcellular location">
    <subcellularLocation>
        <location evidence="1">Cytoplasm</location>
        <location evidence="1">Cytoskeleton</location>
    </subcellularLocation>
</comment>
<accession>A7S0Q7</accession>
<evidence type="ECO:0000313" key="9">
    <source>
        <dbReference type="EMBL" id="EDO42713.1"/>
    </source>
</evidence>
<keyword evidence="4" id="KW-0597">Phosphoprotein</keyword>
<dbReference type="EMBL" id="DS469561">
    <property type="protein sequence ID" value="EDO42713.1"/>
    <property type="molecule type" value="Genomic_DNA"/>
</dbReference>
<organism evidence="9 10">
    <name type="scientific">Nematostella vectensis</name>
    <name type="common">Starlet sea anemone</name>
    <dbReference type="NCBI Taxonomy" id="45351"/>
    <lineage>
        <taxon>Eukaryota</taxon>
        <taxon>Metazoa</taxon>
        <taxon>Cnidaria</taxon>
        <taxon>Anthozoa</taxon>
        <taxon>Hexacorallia</taxon>
        <taxon>Actiniaria</taxon>
        <taxon>Edwardsiidae</taxon>
        <taxon>Nematostella</taxon>
    </lineage>
</organism>
<evidence type="ECO:0000256" key="4">
    <source>
        <dbReference type="ARBA" id="ARBA00022553"/>
    </source>
</evidence>
<evidence type="ECO:0000256" key="2">
    <source>
        <dbReference type="ARBA" id="ARBA00009423"/>
    </source>
</evidence>
<reference evidence="9 10" key="1">
    <citation type="journal article" date="2007" name="Science">
        <title>Sea anemone genome reveals ancestral eumetazoan gene repertoire and genomic organization.</title>
        <authorList>
            <person name="Putnam N.H."/>
            <person name="Srivastava M."/>
            <person name="Hellsten U."/>
            <person name="Dirks B."/>
            <person name="Chapman J."/>
            <person name="Salamov A."/>
            <person name="Terry A."/>
            <person name="Shapiro H."/>
            <person name="Lindquist E."/>
            <person name="Kapitonov V.V."/>
            <person name="Jurka J."/>
            <person name="Genikhovich G."/>
            <person name="Grigoriev I.V."/>
            <person name="Lucas S.M."/>
            <person name="Steele R.E."/>
            <person name="Finnerty J.R."/>
            <person name="Technau U."/>
            <person name="Martindale M.Q."/>
            <person name="Rokhsar D.S."/>
        </authorList>
    </citation>
    <scope>NUCLEOTIDE SEQUENCE [LARGE SCALE GENOMIC DNA]</scope>
    <source>
        <strain evidence="10">CH2 X CH6</strain>
    </source>
</reference>
<dbReference type="GO" id="GO:0007052">
    <property type="term" value="P:mitotic spindle organization"/>
    <property type="evidence" value="ECO:0007669"/>
    <property type="project" value="InterPro"/>
</dbReference>
<keyword evidence="3" id="KW-0963">Cytoplasm</keyword>
<feature type="domain" description="Transforming acidic coiled-coil-containing protein C-terminal" evidence="8">
    <location>
        <begin position="3"/>
        <end position="152"/>
    </location>
</feature>
<dbReference type="Gene3D" id="1.20.5.1700">
    <property type="match status" value="1"/>
</dbReference>
<dbReference type="KEGG" id="nve:5514670"/>